<evidence type="ECO:0000256" key="5">
    <source>
        <dbReference type="ARBA" id="ARBA00022781"/>
    </source>
</evidence>
<dbReference type="STRING" id="670580.A0A1X6NCJ1"/>
<evidence type="ECO:0000256" key="1">
    <source>
        <dbReference type="ARBA" id="ARBA00004370"/>
    </source>
</evidence>
<dbReference type="PRINTS" id="PR00125">
    <property type="entry name" value="ATPASEDELTA"/>
</dbReference>
<sequence length="223" mass="23360">MLLSTSVRAATASTGLGRRAASALALKYSHAIFNAALAKSPQTINKVQTELNTIATAVKDAPQLSSFVSNPTLSMKDRIAGLSVLYAAAEGTGAKKEPVSEITKNIFVVLSENGRLAEMQGVIDGFNELVAGYKGELTVTITSAAPLPRDVQTRLETALKNSQAAQQSKSLKVANKVNPAVLGGIVVDFGDKTLDLSVASRVTKLNSLLQLNSGLIVYTSESV</sequence>
<evidence type="ECO:0000256" key="3">
    <source>
        <dbReference type="ARBA" id="ARBA00014723"/>
    </source>
</evidence>
<evidence type="ECO:0000256" key="4">
    <source>
        <dbReference type="ARBA" id="ARBA00022448"/>
    </source>
</evidence>
<dbReference type="InterPro" id="IPR026015">
    <property type="entry name" value="ATP_synth_OSCP/delta_N_sf"/>
</dbReference>
<dbReference type="InterPro" id="IPR000711">
    <property type="entry name" value="ATPase_OSCP/dsu"/>
</dbReference>
<keyword evidence="5" id="KW-0375">Hydrogen ion transport</keyword>
<comment type="subcellular location">
    <subcellularLocation>
        <location evidence="1">Membrane</location>
    </subcellularLocation>
</comment>
<dbReference type="OrthoDB" id="1262810at2759"/>
<evidence type="ECO:0000256" key="7">
    <source>
        <dbReference type="ARBA" id="ARBA00023136"/>
    </source>
</evidence>
<reference evidence="9 10" key="1">
    <citation type="submission" date="2017-04" db="EMBL/GenBank/DDBJ databases">
        <title>Genome Sequence of the Model Brown-Rot Fungus Postia placenta SB12.</title>
        <authorList>
            <consortium name="DOE Joint Genome Institute"/>
            <person name="Gaskell J."/>
            <person name="Kersten P."/>
            <person name="Larrondo L.F."/>
            <person name="Canessa P."/>
            <person name="Martinez D."/>
            <person name="Hibbett D."/>
            <person name="Schmoll M."/>
            <person name="Kubicek C.P."/>
            <person name="Martinez A.T."/>
            <person name="Yadav J."/>
            <person name="Master E."/>
            <person name="Magnuson J.K."/>
            <person name="James T."/>
            <person name="Yaver D."/>
            <person name="Berka R."/>
            <person name="Labutti K."/>
            <person name="Lipzen A."/>
            <person name="Aerts A."/>
            <person name="Barry K."/>
            <person name="Henrissat B."/>
            <person name="Blanchette R."/>
            <person name="Grigoriev I."/>
            <person name="Cullen D."/>
        </authorList>
    </citation>
    <scope>NUCLEOTIDE SEQUENCE [LARGE SCALE GENOMIC DNA]</scope>
    <source>
        <strain evidence="9 10">MAD-698-R-SB12</strain>
    </source>
</reference>
<gene>
    <name evidence="9" type="ORF">POSPLADRAFT_1043806</name>
</gene>
<dbReference type="Proteomes" id="UP000194127">
    <property type="component" value="Unassembled WGS sequence"/>
</dbReference>
<keyword evidence="8" id="KW-0066">ATP synthesis</keyword>
<dbReference type="AlphaFoldDB" id="A0A1X6NCJ1"/>
<dbReference type="Gene3D" id="1.10.520.20">
    <property type="entry name" value="N-terminal domain of the delta subunit of the F1F0-ATP synthase"/>
    <property type="match status" value="1"/>
</dbReference>
<dbReference type="RefSeq" id="XP_024343151.1">
    <property type="nucleotide sequence ID" value="XM_024478389.1"/>
</dbReference>
<dbReference type="GeneID" id="36323339"/>
<keyword evidence="4" id="KW-0813">Transport</keyword>
<dbReference type="SUPFAM" id="SSF47928">
    <property type="entry name" value="N-terminal domain of the delta subunit of the F1F0-ATP synthase"/>
    <property type="match status" value="1"/>
</dbReference>
<evidence type="ECO:0000256" key="2">
    <source>
        <dbReference type="ARBA" id="ARBA00007046"/>
    </source>
</evidence>
<dbReference type="HAMAP" id="MF_01416">
    <property type="entry name" value="ATP_synth_delta_bact"/>
    <property type="match status" value="1"/>
</dbReference>
<keyword evidence="7" id="KW-0472">Membrane</keyword>
<dbReference type="NCBIfam" id="TIGR01145">
    <property type="entry name" value="ATP_synt_delta"/>
    <property type="match status" value="1"/>
</dbReference>
<evidence type="ECO:0000256" key="6">
    <source>
        <dbReference type="ARBA" id="ARBA00023065"/>
    </source>
</evidence>
<name>A0A1X6NCJ1_9APHY</name>
<dbReference type="Pfam" id="PF00213">
    <property type="entry name" value="OSCP"/>
    <property type="match status" value="1"/>
</dbReference>
<evidence type="ECO:0000313" key="9">
    <source>
        <dbReference type="EMBL" id="OSX66357.1"/>
    </source>
</evidence>
<evidence type="ECO:0000313" key="10">
    <source>
        <dbReference type="Proteomes" id="UP000194127"/>
    </source>
</evidence>
<keyword evidence="10" id="KW-1185">Reference proteome</keyword>
<dbReference type="GO" id="GO:0046933">
    <property type="term" value="F:proton-transporting ATP synthase activity, rotational mechanism"/>
    <property type="evidence" value="ECO:0007669"/>
    <property type="project" value="InterPro"/>
</dbReference>
<accession>A0A1X6NCJ1</accession>
<organism evidence="9 10">
    <name type="scientific">Postia placenta MAD-698-R-SB12</name>
    <dbReference type="NCBI Taxonomy" id="670580"/>
    <lineage>
        <taxon>Eukaryota</taxon>
        <taxon>Fungi</taxon>
        <taxon>Dikarya</taxon>
        <taxon>Basidiomycota</taxon>
        <taxon>Agaricomycotina</taxon>
        <taxon>Agaricomycetes</taxon>
        <taxon>Polyporales</taxon>
        <taxon>Adustoporiaceae</taxon>
        <taxon>Rhodonia</taxon>
    </lineage>
</organism>
<dbReference type="EMBL" id="KZ110592">
    <property type="protein sequence ID" value="OSX66357.1"/>
    <property type="molecule type" value="Genomic_DNA"/>
</dbReference>
<protein>
    <recommendedName>
        <fullName evidence="3">ATP synthase subunit 5, mitochondrial</fullName>
    </recommendedName>
</protein>
<proteinExistence type="inferred from homology"/>
<comment type="similarity">
    <text evidence="2">Belongs to the ATPase delta chain family.</text>
</comment>
<evidence type="ECO:0000256" key="8">
    <source>
        <dbReference type="ARBA" id="ARBA00023310"/>
    </source>
</evidence>
<keyword evidence="6" id="KW-0406">Ion transport</keyword>
<dbReference type="PANTHER" id="PTHR11910">
    <property type="entry name" value="ATP SYNTHASE DELTA CHAIN"/>
    <property type="match status" value="1"/>
</dbReference>
<dbReference type="GO" id="GO:0016020">
    <property type="term" value="C:membrane"/>
    <property type="evidence" value="ECO:0007669"/>
    <property type="project" value="UniProtKB-SubCell"/>
</dbReference>